<dbReference type="GO" id="GO:0000139">
    <property type="term" value="C:Golgi membrane"/>
    <property type="evidence" value="ECO:0007669"/>
    <property type="project" value="TreeGrafter"/>
</dbReference>
<feature type="transmembrane region" description="Helical" evidence="8">
    <location>
        <begin position="50"/>
        <end position="68"/>
    </location>
</feature>
<gene>
    <name evidence="9" type="primary">Slc35b4-L1</name>
    <name evidence="9" type="ORF">Hamer_G005965</name>
</gene>
<keyword evidence="3" id="KW-0813">Transport</keyword>
<evidence type="ECO:0000256" key="3">
    <source>
        <dbReference type="ARBA" id="ARBA00022448"/>
    </source>
</evidence>
<evidence type="ECO:0000256" key="8">
    <source>
        <dbReference type="SAM" id="Phobius"/>
    </source>
</evidence>
<comment type="subcellular location">
    <subcellularLocation>
        <location evidence="1">Endomembrane system</location>
        <topology evidence="1">Multi-pass membrane protein</topology>
    </subcellularLocation>
</comment>
<evidence type="ECO:0000313" key="9">
    <source>
        <dbReference type="EMBL" id="KAG7156249.1"/>
    </source>
</evidence>
<dbReference type="PANTHER" id="PTHR10778">
    <property type="entry name" value="SOLUTE CARRIER FAMILY 35 MEMBER B"/>
    <property type="match status" value="1"/>
</dbReference>
<feature type="transmembrane region" description="Helical" evidence="8">
    <location>
        <begin position="206"/>
        <end position="226"/>
    </location>
</feature>
<dbReference type="Pfam" id="PF08449">
    <property type="entry name" value="UAA"/>
    <property type="match status" value="1"/>
</dbReference>
<dbReference type="GO" id="GO:0005789">
    <property type="term" value="C:endoplasmic reticulum membrane"/>
    <property type="evidence" value="ECO:0007669"/>
    <property type="project" value="TreeGrafter"/>
</dbReference>
<dbReference type="EMBL" id="JAHLQT010039184">
    <property type="protein sequence ID" value="KAG7156249.1"/>
    <property type="molecule type" value="Genomic_DNA"/>
</dbReference>
<reference evidence="9" key="1">
    <citation type="journal article" date="2021" name="Sci. Adv.">
        <title>The American lobster genome reveals insights on longevity, neural, and immune adaptations.</title>
        <authorList>
            <person name="Polinski J.M."/>
            <person name="Zimin A.V."/>
            <person name="Clark K.F."/>
            <person name="Kohn A.B."/>
            <person name="Sadowski N."/>
            <person name="Timp W."/>
            <person name="Ptitsyn A."/>
            <person name="Khanna P."/>
            <person name="Romanova D.Y."/>
            <person name="Williams P."/>
            <person name="Greenwood S.J."/>
            <person name="Moroz L.L."/>
            <person name="Walt D.R."/>
            <person name="Bodnar A.G."/>
        </authorList>
    </citation>
    <scope>NUCLEOTIDE SEQUENCE</scope>
    <source>
        <strain evidence="9">GMGI-L3</strain>
    </source>
</reference>
<dbReference type="GO" id="GO:0005464">
    <property type="term" value="F:UDP-xylose transmembrane transporter activity"/>
    <property type="evidence" value="ECO:0007669"/>
    <property type="project" value="TreeGrafter"/>
</dbReference>
<evidence type="ECO:0000313" key="10">
    <source>
        <dbReference type="Proteomes" id="UP000747542"/>
    </source>
</evidence>
<dbReference type="GO" id="GO:0005462">
    <property type="term" value="F:UDP-N-acetylglucosamine transmembrane transporter activity"/>
    <property type="evidence" value="ECO:0007669"/>
    <property type="project" value="TreeGrafter"/>
</dbReference>
<name>A0A8J5JNF3_HOMAM</name>
<protein>
    <submittedName>
        <fullName evidence="9">UDP-xylose and UDP-N-acetylglucosamine transporter-like 1</fullName>
    </submittedName>
</protein>
<evidence type="ECO:0000256" key="6">
    <source>
        <dbReference type="ARBA" id="ARBA00022989"/>
    </source>
</evidence>
<dbReference type="AlphaFoldDB" id="A0A8J5JNF3"/>
<feature type="transmembrane region" description="Helical" evidence="8">
    <location>
        <begin position="20"/>
        <end position="41"/>
    </location>
</feature>
<accession>A0A8J5JNF3</accession>
<keyword evidence="10" id="KW-1185">Reference proteome</keyword>
<keyword evidence="6 8" id="KW-1133">Transmembrane helix</keyword>
<evidence type="ECO:0000256" key="5">
    <source>
        <dbReference type="ARBA" id="ARBA00022692"/>
    </source>
</evidence>
<evidence type="ECO:0000256" key="1">
    <source>
        <dbReference type="ARBA" id="ARBA00004127"/>
    </source>
</evidence>
<keyword evidence="5 8" id="KW-0812">Transmembrane</keyword>
<feature type="transmembrane region" description="Helical" evidence="8">
    <location>
        <begin position="122"/>
        <end position="142"/>
    </location>
</feature>
<evidence type="ECO:0000256" key="2">
    <source>
        <dbReference type="ARBA" id="ARBA00010694"/>
    </source>
</evidence>
<feature type="transmembrane region" description="Helical" evidence="8">
    <location>
        <begin position="178"/>
        <end position="200"/>
    </location>
</feature>
<comment type="caution">
    <text evidence="9">The sequence shown here is derived from an EMBL/GenBank/DDBJ whole genome shotgun (WGS) entry which is preliminary data.</text>
</comment>
<proteinExistence type="inferred from homology"/>
<sequence length="236" mass="26464">MFFLVNVTNNMAFGYNISMPLHIIFRSGGLIASLLMGILVLGRHYTVTKYLSVLMITLGTIICTFASAEHLDEEPADSEGFSSFTTWLMGIAILTFALFMSARMGIYQECLYTKHGKHPHEALFFIHTLSLPGFLITGSSIVDHVARFSRSAPLPALSQLPGLAFVPRLWLFLLECTALTVTLVLTLRKFLSLVFSIIYFQNPFTLHHWLGTFMVFTGTLLFLDIIQKTREALGMD</sequence>
<keyword evidence="4" id="KW-0762">Sugar transport</keyword>
<dbReference type="InterPro" id="IPR013657">
    <property type="entry name" value="SCL35B1-4/HUT1"/>
</dbReference>
<comment type="similarity">
    <text evidence="2">Belongs to the nucleotide-sugar transporter family. SLC35B subfamily.</text>
</comment>
<dbReference type="PANTHER" id="PTHR10778:SF4">
    <property type="entry name" value="NUCLEOTIDE SUGAR TRANSPORTER SLC35B4"/>
    <property type="match status" value="1"/>
</dbReference>
<evidence type="ECO:0000256" key="7">
    <source>
        <dbReference type="ARBA" id="ARBA00023136"/>
    </source>
</evidence>
<dbReference type="Proteomes" id="UP000747542">
    <property type="component" value="Unassembled WGS sequence"/>
</dbReference>
<keyword evidence="7 8" id="KW-0472">Membrane</keyword>
<organism evidence="9 10">
    <name type="scientific">Homarus americanus</name>
    <name type="common">American lobster</name>
    <dbReference type="NCBI Taxonomy" id="6706"/>
    <lineage>
        <taxon>Eukaryota</taxon>
        <taxon>Metazoa</taxon>
        <taxon>Ecdysozoa</taxon>
        <taxon>Arthropoda</taxon>
        <taxon>Crustacea</taxon>
        <taxon>Multicrustacea</taxon>
        <taxon>Malacostraca</taxon>
        <taxon>Eumalacostraca</taxon>
        <taxon>Eucarida</taxon>
        <taxon>Decapoda</taxon>
        <taxon>Pleocyemata</taxon>
        <taxon>Astacidea</taxon>
        <taxon>Nephropoidea</taxon>
        <taxon>Nephropidae</taxon>
        <taxon>Homarus</taxon>
    </lineage>
</organism>
<feature type="non-terminal residue" evidence="9">
    <location>
        <position position="1"/>
    </location>
</feature>
<evidence type="ECO:0000256" key="4">
    <source>
        <dbReference type="ARBA" id="ARBA00022597"/>
    </source>
</evidence>
<feature type="transmembrane region" description="Helical" evidence="8">
    <location>
        <begin position="80"/>
        <end position="101"/>
    </location>
</feature>